<evidence type="ECO:0000313" key="3">
    <source>
        <dbReference type="EMBL" id="PTF14288.1"/>
    </source>
</evidence>
<dbReference type="OrthoDB" id="9932543at2"/>
<organism evidence="2 6">
    <name type="scientific">Staphylococcus devriesei</name>
    <dbReference type="NCBI Taxonomy" id="586733"/>
    <lineage>
        <taxon>Bacteria</taxon>
        <taxon>Bacillati</taxon>
        <taxon>Bacillota</taxon>
        <taxon>Bacilli</taxon>
        <taxon>Bacillales</taxon>
        <taxon>Staphylococcaceae</taxon>
        <taxon>Staphylococcus</taxon>
    </lineage>
</organism>
<evidence type="ECO:0000313" key="5">
    <source>
        <dbReference type="Proteomes" id="UP000242088"/>
    </source>
</evidence>
<evidence type="ECO:0000313" key="7">
    <source>
        <dbReference type="Proteomes" id="UP000243350"/>
    </source>
</evidence>
<reference evidence="2" key="2">
    <citation type="submission" date="2018-03" db="EMBL/GenBank/DDBJ databases">
        <authorList>
            <person name="Keele B.F."/>
        </authorList>
    </citation>
    <scope>NUCLEOTIDE SEQUENCE</scope>
    <source>
        <strain evidence="3">SNUC 4143</strain>
        <strain evidence="2">SNUC 761</strain>
    </source>
</reference>
<sequence>MPKNISEKITEDEKIPQSKLKEMMLYNDNNDDQHTFKFDLILILIIFIPTIILLLIYFN</sequence>
<gene>
    <name evidence="2" type="ORF">BUY44_07075</name>
    <name evidence="4" type="ORF">BUY47_04710</name>
    <name evidence="3" type="ORF">BUY48_07635</name>
</gene>
<evidence type="ECO:0000313" key="2">
    <source>
        <dbReference type="EMBL" id="PTE73159.1"/>
    </source>
</evidence>
<dbReference type="Proteomes" id="UP000242547">
    <property type="component" value="Unassembled WGS sequence"/>
</dbReference>
<keyword evidence="1" id="KW-1133">Transmembrane helix</keyword>
<reference evidence="4" key="3">
    <citation type="submission" date="2018-03" db="EMBL/GenBank/DDBJ databases">
        <authorList>
            <person name="Naushad S."/>
        </authorList>
    </citation>
    <scope>NUCLEOTIDE SEQUENCE</scope>
    <source>
        <strain evidence="4">SNUC 1409</strain>
    </source>
</reference>
<keyword evidence="1" id="KW-0472">Membrane</keyword>
<keyword evidence="5" id="KW-1185">Reference proteome</keyword>
<dbReference type="Proteomes" id="UP000243350">
    <property type="component" value="Unassembled WGS sequence"/>
</dbReference>
<protein>
    <submittedName>
        <fullName evidence="2">Uncharacterized protein</fullName>
    </submittedName>
</protein>
<evidence type="ECO:0000256" key="1">
    <source>
        <dbReference type="SAM" id="Phobius"/>
    </source>
</evidence>
<dbReference type="EMBL" id="PYZL01000042">
    <property type="protein sequence ID" value="PTE73159.1"/>
    <property type="molecule type" value="Genomic_DNA"/>
</dbReference>
<reference evidence="5 6" key="1">
    <citation type="journal article" date="2016" name="Front. Microbiol.">
        <title>Comprehensive Phylogenetic Analysis of Bovine Non-aureus Staphylococci Species Based on Whole-Genome Sequencing.</title>
        <authorList>
            <person name="Naushad S."/>
            <person name="Barkema H.W."/>
            <person name="Luby C."/>
            <person name="Condas L.A."/>
            <person name="Nobrega D.B."/>
            <person name="Carson D.A."/>
            <person name="De Buck J."/>
        </authorList>
    </citation>
    <scope>NUCLEOTIDE SEQUENCE [LARGE SCALE GENOMIC DNA]</scope>
    <source>
        <strain evidence="4 5">SNUC 1409</strain>
        <strain evidence="3 7">SNUC 4143</strain>
        <strain evidence="2 6">SNUC 761</strain>
    </source>
</reference>
<name>A0A2T4KYS4_9STAP</name>
<proteinExistence type="predicted"/>
<dbReference type="RefSeq" id="WP_107506097.1">
    <property type="nucleotide sequence ID" value="NZ_CP130489.1"/>
</dbReference>
<dbReference type="EMBL" id="PYZI01000003">
    <property type="protein sequence ID" value="PTF14721.1"/>
    <property type="molecule type" value="Genomic_DNA"/>
</dbReference>
<dbReference type="Proteomes" id="UP000242088">
    <property type="component" value="Unassembled WGS sequence"/>
</dbReference>
<dbReference type="EMBL" id="PYZH01000042">
    <property type="protein sequence ID" value="PTF14288.1"/>
    <property type="molecule type" value="Genomic_DNA"/>
</dbReference>
<dbReference type="AlphaFoldDB" id="A0A2T4KYS4"/>
<evidence type="ECO:0000313" key="4">
    <source>
        <dbReference type="EMBL" id="PTF14721.1"/>
    </source>
</evidence>
<feature type="transmembrane region" description="Helical" evidence="1">
    <location>
        <begin position="40"/>
        <end position="58"/>
    </location>
</feature>
<keyword evidence="1" id="KW-0812">Transmembrane</keyword>
<evidence type="ECO:0000313" key="6">
    <source>
        <dbReference type="Proteomes" id="UP000242547"/>
    </source>
</evidence>
<comment type="caution">
    <text evidence="2">The sequence shown here is derived from an EMBL/GenBank/DDBJ whole genome shotgun (WGS) entry which is preliminary data.</text>
</comment>
<accession>A0A2T4KYS4</accession>